<protein>
    <submittedName>
        <fullName evidence="2">Uncharacterized protein</fullName>
    </submittedName>
</protein>
<feature type="region of interest" description="Disordered" evidence="1">
    <location>
        <begin position="69"/>
        <end position="105"/>
    </location>
</feature>
<reference evidence="2 3" key="1">
    <citation type="submission" date="2019-09" db="EMBL/GenBank/DDBJ databases">
        <title>A chromosome-level genome assembly of the Chinese tupelo Nyssa sinensis.</title>
        <authorList>
            <person name="Yang X."/>
            <person name="Kang M."/>
            <person name="Yang Y."/>
            <person name="Xiong H."/>
            <person name="Wang M."/>
            <person name="Zhang Z."/>
            <person name="Wang Z."/>
            <person name="Wu H."/>
            <person name="Ma T."/>
            <person name="Liu J."/>
            <person name="Xi Z."/>
        </authorList>
    </citation>
    <scope>NUCLEOTIDE SEQUENCE [LARGE SCALE GENOMIC DNA]</scope>
    <source>
        <strain evidence="2">J267</strain>
        <tissue evidence="2">Leaf</tissue>
    </source>
</reference>
<dbReference type="Proteomes" id="UP000325577">
    <property type="component" value="Linkage Group LG11"/>
</dbReference>
<dbReference type="OrthoDB" id="773121at2759"/>
<dbReference type="EMBL" id="CM018034">
    <property type="protein sequence ID" value="KAA8543942.1"/>
    <property type="molecule type" value="Genomic_DNA"/>
</dbReference>
<keyword evidence="3" id="KW-1185">Reference proteome</keyword>
<feature type="compositionally biased region" description="Gly residues" evidence="1">
    <location>
        <begin position="17"/>
        <end position="26"/>
    </location>
</feature>
<proteinExistence type="predicted"/>
<evidence type="ECO:0000313" key="2">
    <source>
        <dbReference type="EMBL" id="KAA8543942.1"/>
    </source>
</evidence>
<accession>A0A5J5BQE2</accession>
<name>A0A5J5BQE2_9ASTE</name>
<evidence type="ECO:0000256" key="1">
    <source>
        <dbReference type="SAM" id="MobiDB-lite"/>
    </source>
</evidence>
<sequence>MPVPTLNCRQSASNSSRGGGGGGGCGSYVPENAEPFSFEEACMTEETDGQAGLQGALSAKLGLRVQLPQTAQPSARGVVASPRDNNGSKSDIMNPNHSSNDLGLPNHDRVVVGGGDQIDHVYGNGLVSTNTVTNSEGTWPVSGMNQANFDLSYSGNCLGELPMNKNGKMYGSTGGIWPSDQQIVHCDQNNKWNSGGADNSSWDLLYASSVLG</sequence>
<organism evidence="2 3">
    <name type="scientific">Nyssa sinensis</name>
    <dbReference type="NCBI Taxonomy" id="561372"/>
    <lineage>
        <taxon>Eukaryota</taxon>
        <taxon>Viridiplantae</taxon>
        <taxon>Streptophyta</taxon>
        <taxon>Embryophyta</taxon>
        <taxon>Tracheophyta</taxon>
        <taxon>Spermatophyta</taxon>
        <taxon>Magnoliopsida</taxon>
        <taxon>eudicotyledons</taxon>
        <taxon>Gunneridae</taxon>
        <taxon>Pentapetalae</taxon>
        <taxon>asterids</taxon>
        <taxon>Cornales</taxon>
        <taxon>Nyssaceae</taxon>
        <taxon>Nyssa</taxon>
    </lineage>
</organism>
<feature type="compositionally biased region" description="Polar residues" evidence="1">
    <location>
        <begin position="83"/>
        <end position="101"/>
    </location>
</feature>
<feature type="region of interest" description="Disordered" evidence="1">
    <location>
        <begin position="1"/>
        <end position="26"/>
    </location>
</feature>
<gene>
    <name evidence="2" type="ORF">F0562_021881</name>
</gene>
<evidence type="ECO:0000313" key="3">
    <source>
        <dbReference type="Proteomes" id="UP000325577"/>
    </source>
</evidence>
<dbReference type="AlphaFoldDB" id="A0A5J5BQE2"/>